<evidence type="ECO:0000256" key="3">
    <source>
        <dbReference type="ARBA" id="ARBA00022490"/>
    </source>
</evidence>
<evidence type="ECO:0000313" key="10">
    <source>
        <dbReference type="EMBL" id="KAK6635624.1"/>
    </source>
</evidence>
<feature type="domain" description="NFACT RNA-binding" evidence="8">
    <location>
        <begin position="1179"/>
        <end position="1289"/>
    </location>
</feature>
<dbReference type="Gene3D" id="3.50.30.30">
    <property type="match status" value="1"/>
</dbReference>
<dbReference type="SUPFAM" id="SSF53187">
    <property type="entry name" value="Zn-dependent exopeptidases"/>
    <property type="match status" value="1"/>
</dbReference>
<evidence type="ECO:0000256" key="7">
    <source>
        <dbReference type="SAM" id="Phobius"/>
    </source>
</evidence>
<dbReference type="PANTHER" id="PTHR15239">
    <property type="entry name" value="NUCLEAR EXPORT MEDIATOR FACTOR NEMF"/>
    <property type="match status" value="1"/>
</dbReference>
<feature type="compositionally biased region" description="Acidic residues" evidence="6">
    <location>
        <begin position="1087"/>
        <end position="1097"/>
    </location>
</feature>
<keyword evidence="7" id="KW-0812">Transmembrane</keyword>
<evidence type="ECO:0000256" key="1">
    <source>
        <dbReference type="ARBA" id="ARBA00004496"/>
    </source>
</evidence>
<dbReference type="Proteomes" id="UP001359485">
    <property type="component" value="Unassembled WGS sequence"/>
</dbReference>
<comment type="similarity">
    <text evidence="2">Belongs to the NEMF family.</text>
</comment>
<feature type="compositionally biased region" description="Basic residues" evidence="6">
    <location>
        <begin position="1488"/>
        <end position="1500"/>
    </location>
</feature>
<feature type="region of interest" description="Disordered" evidence="6">
    <location>
        <begin position="1085"/>
        <end position="1105"/>
    </location>
</feature>
<evidence type="ECO:0000256" key="2">
    <source>
        <dbReference type="ARBA" id="ARBA00008318"/>
    </source>
</evidence>
<dbReference type="InterPro" id="IPR051608">
    <property type="entry name" value="RQC_Subunit_NEMF"/>
</dbReference>
<keyword evidence="3" id="KW-0963">Cytoplasm</keyword>
<proteinExistence type="inferred from homology"/>
<dbReference type="Gene3D" id="2.30.310.10">
    <property type="entry name" value="ibrinogen binding protein from staphylococcus aureus domain"/>
    <property type="match status" value="1"/>
</dbReference>
<dbReference type="Pfam" id="PF05670">
    <property type="entry name" value="NFACT-R_1"/>
    <property type="match status" value="1"/>
</dbReference>
<feature type="coiled-coil region" evidence="5">
    <location>
        <begin position="976"/>
        <end position="1013"/>
    </location>
</feature>
<evidence type="ECO:0000256" key="5">
    <source>
        <dbReference type="SAM" id="Coils"/>
    </source>
</evidence>
<dbReference type="Gene3D" id="3.40.630.10">
    <property type="entry name" value="Zn peptidases"/>
    <property type="match status" value="1"/>
</dbReference>
<keyword evidence="7" id="KW-1133">Transmembrane helix</keyword>
<protein>
    <submittedName>
        <fullName evidence="10">Uncharacterized protein</fullName>
    </submittedName>
</protein>
<dbReference type="PANTHER" id="PTHR15239:SF6">
    <property type="entry name" value="RIBOSOME QUALITY CONTROL COMPLEX SUBUNIT NEMF"/>
    <property type="match status" value="1"/>
</dbReference>
<keyword evidence="4 5" id="KW-0175">Coiled coil</keyword>
<feature type="domain" description="NFACT protein C-terminal" evidence="9">
    <location>
        <begin position="1572"/>
        <end position="1663"/>
    </location>
</feature>
<evidence type="ECO:0000256" key="6">
    <source>
        <dbReference type="SAM" id="MobiDB-lite"/>
    </source>
</evidence>
<evidence type="ECO:0000259" key="9">
    <source>
        <dbReference type="Pfam" id="PF11923"/>
    </source>
</evidence>
<dbReference type="InterPro" id="IPR008532">
    <property type="entry name" value="NFACT_RNA-bd"/>
</dbReference>
<feature type="region of interest" description="Disordered" evidence="6">
    <location>
        <begin position="1320"/>
        <end position="1339"/>
    </location>
</feature>
<feature type="coiled-coil region" evidence="5">
    <location>
        <begin position="1134"/>
        <end position="1161"/>
    </location>
</feature>
<feature type="compositionally biased region" description="Basic and acidic residues" evidence="6">
    <location>
        <begin position="1466"/>
        <end position="1487"/>
    </location>
</feature>
<dbReference type="InterPro" id="IPR021846">
    <property type="entry name" value="NFACT-C"/>
</dbReference>
<name>A0ABR1B6E8_POLSC</name>
<organism evidence="10 11">
    <name type="scientific">Polyplax serrata</name>
    <name type="common">Common mouse louse</name>
    <dbReference type="NCBI Taxonomy" id="468196"/>
    <lineage>
        <taxon>Eukaryota</taxon>
        <taxon>Metazoa</taxon>
        <taxon>Ecdysozoa</taxon>
        <taxon>Arthropoda</taxon>
        <taxon>Hexapoda</taxon>
        <taxon>Insecta</taxon>
        <taxon>Pterygota</taxon>
        <taxon>Neoptera</taxon>
        <taxon>Paraneoptera</taxon>
        <taxon>Psocodea</taxon>
        <taxon>Troctomorpha</taxon>
        <taxon>Phthiraptera</taxon>
        <taxon>Anoplura</taxon>
        <taxon>Polyplacidae</taxon>
        <taxon>Polyplax</taxon>
    </lineage>
</organism>
<keyword evidence="11" id="KW-1185">Reference proteome</keyword>
<evidence type="ECO:0000313" key="11">
    <source>
        <dbReference type="Proteomes" id="UP001359485"/>
    </source>
</evidence>
<keyword evidence="7" id="KW-0472">Membrane</keyword>
<evidence type="ECO:0000259" key="8">
    <source>
        <dbReference type="Pfam" id="PF05670"/>
    </source>
</evidence>
<dbReference type="SUPFAM" id="SSF52025">
    <property type="entry name" value="PA domain"/>
    <property type="match status" value="1"/>
</dbReference>
<dbReference type="InterPro" id="IPR046450">
    <property type="entry name" value="PA_dom_sf"/>
</dbReference>
<dbReference type="Pfam" id="PF05833">
    <property type="entry name" value="NFACT_N"/>
    <property type="match status" value="1"/>
</dbReference>
<reference evidence="10 11" key="1">
    <citation type="submission" date="2023-09" db="EMBL/GenBank/DDBJ databases">
        <title>Genomes of two closely related lineages of the louse Polyplax serrata with different host specificities.</title>
        <authorList>
            <person name="Martinu J."/>
            <person name="Tarabai H."/>
            <person name="Stefka J."/>
            <person name="Hypsa V."/>
        </authorList>
    </citation>
    <scope>NUCLEOTIDE SEQUENCE [LARGE SCALE GENOMIC DNA]</scope>
    <source>
        <strain evidence="10">98ZLc_SE</strain>
    </source>
</reference>
<gene>
    <name evidence="10" type="ORF">RUM44_000878</name>
</gene>
<comment type="subcellular location">
    <subcellularLocation>
        <location evidence="1">Cytoplasm</location>
    </subcellularLocation>
</comment>
<accession>A0ABR1B6E8</accession>
<dbReference type="Pfam" id="PF11923">
    <property type="entry name" value="NFACT-C"/>
    <property type="match status" value="1"/>
</dbReference>
<evidence type="ECO:0000256" key="4">
    <source>
        <dbReference type="ARBA" id="ARBA00023054"/>
    </source>
</evidence>
<dbReference type="EMBL" id="JAWJWF010000003">
    <property type="protein sequence ID" value="KAK6635624.1"/>
    <property type="molecule type" value="Genomic_DNA"/>
</dbReference>
<feature type="compositionally biased region" description="Basic and acidic residues" evidence="6">
    <location>
        <begin position="1527"/>
        <end position="1537"/>
    </location>
</feature>
<feature type="compositionally biased region" description="Basic and acidic residues" evidence="6">
    <location>
        <begin position="1544"/>
        <end position="1558"/>
    </location>
</feature>
<sequence length="1670" mass="188829">MQRVLSFPPPTRGFGDPSEFVSKRMCFSFMFSLAFLAFLGGFLLGRFVFDQELELSRNKLKKAHLHHQQVFGTFKNYSQYNVSSILDDISETALLGHMALLKNYSSSDSASRAIKEAELLQKHLSSNGFDLVSPLVESQIHLSYPSSRHPNQAVLLESGGKVVLQINDTRQTYNDDAPESPPSTANVEGNVIYVNFGRNEDYLYLDSLGISARGNIVLIRAGGIPPIDMVNNALDHDALGILIYLDPQQEGVKLPLLTPGDLAKIQIMQGNEIDKWSGKIPLLEISSNDAEKMHLSATEPSAESWRGKLNSNYPIGSGFSKSNLKLKMQVNTVNTVKTYFDIVGAMRGSQEPDRFVVLACEKSDEKQVQAAGILMEIVRVFGNLKEKGWIPHRSIVVAFWGLEGPNQHIVSFPETVWSQLITKTVTYLKVDSSYDAGYNQTQSVATPILEKLYYRSAETASMKNLSMDMMLPLVMDNIFIQYGIPFLALSKFKPYVERLAGRLPYKCVALKTFLISFLRLTNNTLKEITSFWGVATWDLAESHGLPFSLNSYDKFFSHSIGVVEKRFKTIAQKYSLFLETLLKSVRDLVDTIRLFDDKWSHADKSKSIEMRIMNDQLLDFVHSINCNKEQGSASYLLSSGHLIFSKSFTGNDEKAGFGILQNLLRETTSTRTPEDLHRQIITHLASLVECINMARYVGLRVNQVYDIDHKTYLFRLQKTDEKIVILIESGTRIHTTDFEWPKNVAPSGFSMKLRKHLRNKRLESLRQLGFDRIVDMQFGTGEAAYHVFLELYDKGNIILTDCDLVILNVLRPHTEGDRIRFAVREKYPIDRAREGCNPPSESELREFFNAAKAGDNLKKILNPQLEYGPAVLEHVLLGVNLQGTTKLDGQNFHVDKVIPKVVEALKEAEEMMKKATMEPSKGYIIKKIEKRPSDDGLVDFHVNQEFHPFLFRQHVEGTWTESDTFLKAVDSFYSSLESQKIDMKAINQEKEALKKIENVRKDHDQRLQQLLQTQELDRIKAELITNNLTTVDQAILAVRTAIANQMAWTDIEAFVKQGKAMGDPVASSIKGLKLDINHITLQLSDPYDSESSNEEGDEKPNKMKKSKTIDVDIDLDLTAFANARRYYDQKRSAAKKQQKTIESQDKALKSAEKKTKQALKEMKAIVNISKVRKTLWFEKFFWFISSENYLVIGGRDMTQNELIVKRYMKAGDLYVHADIHGASSVVIKNPTGEPVPPKTLNEAGIMAICYSVAWDAKVVTSAWWVHSAQVSKTAPTGEYLTAGSFMVRGKKNYLPPGNLIMGFSFLFKLEENSVARHKDERKVKSSEDEMISPTTTAEEEDVEIVLSEDDDDEEGEGLDHFLKLINFESDKKERKDMSVIAEEEGEEGDSKEMPLEFPDTEIKIRHTGKEVTLVTNVAVPKDVDLENEETIVYLGDEKPVIVKSNNQKKKGKEGKEKITGGGNQKNKRDEMEPQKAKETTNKDEEKTKKGRKGKLKKIKEKYKDEDEEDRQLRLEILQNVVKKTQKREKAISKKMEKVNAGSKPKSERSKNPEKHGDDGNSDDDTQEPLVNTDLDILSTLTGIPMTEDELLFAIPVVAPYNTLQSYKYKVKLTPGTGKRGKAARTAVTMFLKDKSCTQREKDLLKSVKDENLARNLPGKVKISAPHLHKK</sequence>
<feature type="transmembrane region" description="Helical" evidence="7">
    <location>
        <begin position="27"/>
        <end position="49"/>
    </location>
</feature>
<comment type="caution">
    <text evidence="10">The sequence shown here is derived from an EMBL/GenBank/DDBJ whole genome shotgun (WGS) entry which is preliminary data.</text>
</comment>
<feature type="region of interest" description="Disordered" evidence="6">
    <location>
        <begin position="1435"/>
        <end position="1568"/>
    </location>
</feature>